<feature type="region of interest" description="Disordered" evidence="1">
    <location>
        <begin position="542"/>
        <end position="565"/>
    </location>
</feature>
<accession>A0A4U5LV74</accession>
<dbReference type="Proteomes" id="UP000298663">
    <property type="component" value="Unassembled WGS sequence"/>
</dbReference>
<keyword evidence="3" id="KW-1185">Reference proteome</keyword>
<gene>
    <name evidence="2" type="ORF">L596_029630</name>
</gene>
<protein>
    <submittedName>
        <fullName evidence="2">Uncharacterized protein</fullName>
    </submittedName>
</protein>
<reference evidence="2 3" key="2">
    <citation type="journal article" date="2019" name="G3 (Bethesda)">
        <title>Hybrid Assembly of the Genome of the Entomopathogenic Nematode Steinernema carpocapsae Identifies the X-Chromosome.</title>
        <authorList>
            <person name="Serra L."/>
            <person name="Macchietto M."/>
            <person name="Macias-Munoz A."/>
            <person name="McGill C.J."/>
            <person name="Rodriguez I.M."/>
            <person name="Rodriguez B."/>
            <person name="Murad R."/>
            <person name="Mortazavi A."/>
        </authorList>
    </citation>
    <scope>NUCLEOTIDE SEQUENCE [LARGE SCALE GENOMIC DNA]</scope>
    <source>
        <strain evidence="2 3">ALL</strain>
    </source>
</reference>
<dbReference type="Gene3D" id="3.40.50.11960">
    <property type="match status" value="1"/>
</dbReference>
<evidence type="ECO:0000313" key="2">
    <source>
        <dbReference type="EMBL" id="TKR60040.1"/>
    </source>
</evidence>
<evidence type="ECO:0000256" key="1">
    <source>
        <dbReference type="SAM" id="MobiDB-lite"/>
    </source>
</evidence>
<evidence type="ECO:0000313" key="3">
    <source>
        <dbReference type="Proteomes" id="UP000298663"/>
    </source>
</evidence>
<feature type="compositionally biased region" description="Polar residues" evidence="1">
    <location>
        <begin position="542"/>
        <end position="559"/>
    </location>
</feature>
<organism evidence="2 3">
    <name type="scientific">Steinernema carpocapsae</name>
    <name type="common">Entomopathogenic nematode</name>
    <dbReference type="NCBI Taxonomy" id="34508"/>
    <lineage>
        <taxon>Eukaryota</taxon>
        <taxon>Metazoa</taxon>
        <taxon>Ecdysozoa</taxon>
        <taxon>Nematoda</taxon>
        <taxon>Chromadorea</taxon>
        <taxon>Rhabditida</taxon>
        <taxon>Tylenchina</taxon>
        <taxon>Panagrolaimomorpha</taxon>
        <taxon>Strongyloidoidea</taxon>
        <taxon>Steinernematidae</taxon>
        <taxon>Steinernema</taxon>
    </lineage>
</organism>
<reference evidence="2 3" key="1">
    <citation type="journal article" date="2015" name="Genome Biol.">
        <title>Comparative genomics of Steinernema reveals deeply conserved gene regulatory networks.</title>
        <authorList>
            <person name="Dillman A.R."/>
            <person name="Macchietto M."/>
            <person name="Porter C.F."/>
            <person name="Rogers A."/>
            <person name="Williams B."/>
            <person name="Antoshechkin I."/>
            <person name="Lee M.M."/>
            <person name="Goodwin Z."/>
            <person name="Lu X."/>
            <person name="Lewis E.E."/>
            <person name="Goodrich-Blair H."/>
            <person name="Stock S.P."/>
            <person name="Adams B.J."/>
            <person name="Sternberg P.W."/>
            <person name="Mortazavi A."/>
        </authorList>
    </citation>
    <scope>NUCLEOTIDE SEQUENCE [LARGE SCALE GENOMIC DNA]</scope>
    <source>
        <strain evidence="2 3">ALL</strain>
    </source>
</reference>
<feature type="region of interest" description="Disordered" evidence="1">
    <location>
        <begin position="54"/>
        <end position="77"/>
    </location>
</feature>
<proteinExistence type="predicted"/>
<sequence>MTSAYRKTTGTSRTRYTAMFGTMDTNGIFALIGDNDGRVIKALQNIQVITPYPISSKPAVPKPSPDGQQPNNNPPKLEKNAELINRFIGNVKNKYYQAPYCIYKMDKMDPALEWIAKPDANQHLIKAIAIVIKANEMAEVRTDVIALAVKSFDDAEKVRLSELGEKISEDKMSMKMLIVDVLNENTQHLNGWCVNNGFELIELEPVDIEGYEKLNEKYGYLRVNDKLETADWPNKMKMKVVKPAKTEFKPIEAPKPPEPVDEDDDFGCGDPNDPSLDIATQADFLPLMEFLYRDITYGDEVVKRDPCPYQDVKKALKQELGNREVYSLTNGVNKLHDNTHDIKVRTLQYGSNVVTSTAEIENRTMVTFTAASEMMTSAVTQSAKEKSSYSETVDSFDVKNGDTNADASVLVNPRVKSQKMKVIQCQTSTSVEPVTPTLPFDMIGMSDELKKWQSAQNEAESRTKPALRREWINQLEHGNADNLADKSVGVSSIIDAATQEASNLLVFPSYIGNVSELRDAILQQPRDQRANEAGNIAAAVLQSMTANSDAESEENGTSNGKDKDI</sequence>
<comment type="caution">
    <text evidence="2">The sequence shown here is derived from an EMBL/GenBank/DDBJ whole genome shotgun (WGS) entry which is preliminary data.</text>
</comment>
<name>A0A4U5LV74_STECR</name>
<dbReference type="EMBL" id="AZBU02000012">
    <property type="protein sequence ID" value="TKR60040.1"/>
    <property type="molecule type" value="Genomic_DNA"/>
</dbReference>
<dbReference type="OrthoDB" id="1741717at2759"/>
<dbReference type="AlphaFoldDB" id="A0A4U5LV74"/>